<reference evidence="4 5" key="1">
    <citation type="journal article" date="2019" name="Int. J. Syst. Evol. Microbiol.">
        <title>The Global Catalogue of Microorganisms (GCM) 10K type strain sequencing project: providing services to taxonomists for standard genome sequencing and annotation.</title>
        <authorList>
            <consortium name="The Broad Institute Genomics Platform"/>
            <consortium name="The Broad Institute Genome Sequencing Center for Infectious Disease"/>
            <person name="Wu L."/>
            <person name="Ma J."/>
        </authorList>
    </citation>
    <scope>NUCLEOTIDE SEQUENCE [LARGE SCALE GENOMIC DNA]</scope>
    <source>
        <strain evidence="4 5">JCM 14559</strain>
    </source>
</reference>
<evidence type="ECO:0000313" key="4">
    <source>
        <dbReference type="EMBL" id="GAA2114441.1"/>
    </source>
</evidence>
<evidence type="ECO:0000256" key="2">
    <source>
        <dbReference type="SAM" id="MobiDB-lite"/>
    </source>
</evidence>
<dbReference type="InterPro" id="IPR036457">
    <property type="entry name" value="PPM-type-like_dom_sf"/>
</dbReference>
<dbReference type="PANTHER" id="PTHR43156:SF2">
    <property type="entry name" value="STAGE II SPORULATION PROTEIN E"/>
    <property type="match status" value="1"/>
</dbReference>
<keyword evidence="1" id="KW-0378">Hydrolase</keyword>
<dbReference type="Gene3D" id="3.60.40.10">
    <property type="entry name" value="PPM-type phosphatase domain"/>
    <property type="match status" value="1"/>
</dbReference>
<dbReference type="EMBL" id="BAAANS010000048">
    <property type="protein sequence ID" value="GAA2114441.1"/>
    <property type="molecule type" value="Genomic_DNA"/>
</dbReference>
<gene>
    <name evidence="4" type="ORF">GCM10009759_58780</name>
</gene>
<comment type="caution">
    <text evidence="4">The sequence shown here is derived from an EMBL/GenBank/DDBJ whole genome shotgun (WGS) entry which is preliminary data.</text>
</comment>
<feature type="domain" description="PPM-type phosphatase" evidence="3">
    <location>
        <begin position="81"/>
        <end position="296"/>
    </location>
</feature>
<proteinExistence type="predicted"/>
<sequence length="299" mass="31503">MDARGGRTAARRPSAEAVLEPPVSRRRPPSHPAGAHELLGTLGELTARALEHAERQRARVELAMALQRDLLPAALPSLPGLRTAARYAPARHGLDIGGDWYDGFRLPDGTLGLTIGDVQGHDVEAAVFMGQVRIGLRALATAASDPGEVLARTNELLLSLPDGLFATCCFLRFDPATHELSVARAGHVPAIWATADGRSGIEDTENADEVGLPLGIEPGEVYPVTRRRLSGTEAVVLVTDGVVEGPAFSLDTGLEHVLRRVRAGVGAEPGELAGRVLEVADLTGHQDDAAVLVLCHDGP</sequence>
<dbReference type="SUPFAM" id="SSF81606">
    <property type="entry name" value="PP2C-like"/>
    <property type="match status" value="1"/>
</dbReference>
<evidence type="ECO:0000313" key="5">
    <source>
        <dbReference type="Proteomes" id="UP001500897"/>
    </source>
</evidence>
<dbReference type="SMART" id="SM00331">
    <property type="entry name" value="PP2C_SIG"/>
    <property type="match status" value="1"/>
</dbReference>
<evidence type="ECO:0000259" key="3">
    <source>
        <dbReference type="SMART" id="SM00331"/>
    </source>
</evidence>
<dbReference type="Pfam" id="PF07228">
    <property type="entry name" value="SpoIIE"/>
    <property type="match status" value="1"/>
</dbReference>
<feature type="region of interest" description="Disordered" evidence="2">
    <location>
        <begin position="1"/>
        <end position="34"/>
    </location>
</feature>
<evidence type="ECO:0000256" key="1">
    <source>
        <dbReference type="ARBA" id="ARBA00022801"/>
    </source>
</evidence>
<keyword evidence="5" id="KW-1185">Reference proteome</keyword>
<dbReference type="PANTHER" id="PTHR43156">
    <property type="entry name" value="STAGE II SPORULATION PROTEIN E-RELATED"/>
    <property type="match status" value="1"/>
</dbReference>
<dbReference type="InterPro" id="IPR001932">
    <property type="entry name" value="PPM-type_phosphatase-like_dom"/>
</dbReference>
<accession>A0ABN2XNE5</accession>
<name>A0ABN2XNE5_9ACTN</name>
<dbReference type="Proteomes" id="UP001500897">
    <property type="component" value="Unassembled WGS sequence"/>
</dbReference>
<dbReference type="InterPro" id="IPR052016">
    <property type="entry name" value="Bact_Sigma-Reg"/>
</dbReference>
<protein>
    <submittedName>
        <fullName evidence="4">PP2C family protein-serine/threonine phosphatase</fullName>
    </submittedName>
</protein>
<organism evidence="4 5">
    <name type="scientific">Kitasatospora saccharophila</name>
    <dbReference type="NCBI Taxonomy" id="407973"/>
    <lineage>
        <taxon>Bacteria</taxon>
        <taxon>Bacillati</taxon>
        <taxon>Actinomycetota</taxon>
        <taxon>Actinomycetes</taxon>
        <taxon>Kitasatosporales</taxon>
        <taxon>Streptomycetaceae</taxon>
        <taxon>Kitasatospora</taxon>
    </lineage>
</organism>